<evidence type="ECO:0000256" key="6">
    <source>
        <dbReference type="ARBA" id="ARBA00022777"/>
    </source>
</evidence>
<comment type="caution">
    <text evidence="13">The sequence shown here is derived from an EMBL/GenBank/DDBJ whole genome shotgun (WGS) entry which is preliminary data.</text>
</comment>
<dbReference type="Gene3D" id="1.20.5.1930">
    <property type="match status" value="1"/>
</dbReference>
<evidence type="ECO:0000256" key="7">
    <source>
        <dbReference type="ARBA" id="ARBA00022840"/>
    </source>
</evidence>
<keyword evidence="4" id="KW-0808">Transferase</keyword>
<dbReference type="Proteomes" id="UP000611554">
    <property type="component" value="Unassembled WGS sequence"/>
</dbReference>
<evidence type="ECO:0000256" key="5">
    <source>
        <dbReference type="ARBA" id="ARBA00022741"/>
    </source>
</evidence>
<evidence type="ECO:0000256" key="3">
    <source>
        <dbReference type="ARBA" id="ARBA00022553"/>
    </source>
</evidence>
<evidence type="ECO:0000259" key="12">
    <source>
        <dbReference type="Pfam" id="PF23539"/>
    </source>
</evidence>
<evidence type="ECO:0000256" key="4">
    <source>
        <dbReference type="ARBA" id="ARBA00022679"/>
    </source>
</evidence>
<evidence type="ECO:0000256" key="1">
    <source>
        <dbReference type="ARBA" id="ARBA00000085"/>
    </source>
</evidence>
<feature type="transmembrane region" description="Helical" evidence="9">
    <location>
        <begin position="120"/>
        <end position="153"/>
    </location>
</feature>
<protein>
    <recommendedName>
        <fullName evidence="2">histidine kinase</fullName>
        <ecNumber evidence="2">2.7.13.3</ecNumber>
    </recommendedName>
</protein>
<dbReference type="EC" id="2.7.13.3" evidence="2"/>
<feature type="domain" description="Histidine kinase/HSP90-like ATPase" evidence="10">
    <location>
        <begin position="295"/>
        <end position="384"/>
    </location>
</feature>
<sequence length="399" mass="42340">MLRAVITWSRGRAQQLRRIDTRVVDAALAVMLAVASFGSATQFSVPGWPPLDVLAFLLICFGNLPLLWRSSAPVAVLVVACVIWSVYLAIGYPPMASWASLVALYTVAARCSVKVSAVCLAAVGLLVLISGLLLLSAATAAAQTLAVLVVWAFGVDRRRLSVLSAWLRREQEDKAQRAITEERVRIARELHDIVAHHMSVVSVQAGLARYVFTSDPATARAALDTIATSSFEAQEEMRRLLAVLRTNGDDPAYAPAPGLARLNELADRVRAAGVPVELIVRGAPRPVGPGADQCVYRVVQESLTNVLKHAGPASAVVVLDYTATGLTVNISDDGAGRSLAGKSRNAEAHGLLGMRERARLYGGTVIAGPGAQGGFEVVFTLPLPGGRPDGEQREGTDLE</sequence>
<dbReference type="CDD" id="cd16917">
    <property type="entry name" value="HATPase_UhpB-NarQ-NarX-like"/>
    <property type="match status" value="1"/>
</dbReference>
<evidence type="ECO:0000259" key="10">
    <source>
        <dbReference type="Pfam" id="PF02518"/>
    </source>
</evidence>
<dbReference type="SUPFAM" id="SSF55874">
    <property type="entry name" value="ATPase domain of HSP90 chaperone/DNA topoisomerase II/histidine kinase"/>
    <property type="match status" value="1"/>
</dbReference>
<dbReference type="PANTHER" id="PTHR24421:SF10">
    <property type="entry name" value="NITRATE_NITRITE SENSOR PROTEIN NARQ"/>
    <property type="match status" value="1"/>
</dbReference>
<dbReference type="InterPro" id="IPR011712">
    <property type="entry name" value="Sig_transdc_His_kin_sub3_dim/P"/>
</dbReference>
<keyword evidence="9" id="KW-1133">Transmembrane helix</keyword>
<dbReference type="Pfam" id="PF23539">
    <property type="entry name" value="DUF7134"/>
    <property type="match status" value="1"/>
</dbReference>
<organism evidence="13 14">
    <name type="scientific">Streptosporangium pseudovulgare</name>
    <dbReference type="NCBI Taxonomy" id="35765"/>
    <lineage>
        <taxon>Bacteria</taxon>
        <taxon>Bacillati</taxon>
        <taxon>Actinomycetota</taxon>
        <taxon>Actinomycetes</taxon>
        <taxon>Streptosporangiales</taxon>
        <taxon>Streptosporangiaceae</taxon>
        <taxon>Streptosporangium</taxon>
    </lineage>
</organism>
<keyword evidence="9" id="KW-0812">Transmembrane</keyword>
<evidence type="ECO:0000256" key="2">
    <source>
        <dbReference type="ARBA" id="ARBA00012438"/>
    </source>
</evidence>
<dbReference type="PANTHER" id="PTHR24421">
    <property type="entry name" value="NITRATE/NITRITE SENSOR PROTEIN NARX-RELATED"/>
    <property type="match status" value="1"/>
</dbReference>
<proteinExistence type="predicted"/>
<feature type="transmembrane region" description="Helical" evidence="9">
    <location>
        <begin position="21"/>
        <end position="41"/>
    </location>
</feature>
<dbReference type="Gene3D" id="3.30.565.10">
    <property type="entry name" value="Histidine kinase-like ATPase, C-terminal domain"/>
    <property type="match status" value="1"/>
</dbReference>
<comment type="catalytic activity">
    <reaction evidence="1">
        <text>ATP + protein L-histidine = ADP + protein N-phospho-L-histidine.</text>
        <dbReference type="EC" id="2.7.13.3"/>
    </reaction>
</comment>
<evidence type="ECO:0000256" key="8">
    <source>
        <dbReference type="ARBA" id="ARBA00023012"/>
    </source>
</evidence>
<keyword evidence="14" id="KW-1185">Reference proteome</keyword>
<keyword evidence="5" id="KW-0547">Nucleotide-binding</keyword>
<dbReference type="InterPro" id="IPR050482">
    <property type="entry name" value="Sensor_HK_TwoCompSys"/>
</dbReference>
<dbReference type="Pfam" id="PF02518">
    <property type="entry name" value="HATPase_c"/>
    <property type="match status" value="1"/>
</dbReference>
<evidence type="ECO:0000313" key="14">
    <source>
        <dbReference type="Proteomes" id="UP000611554"/>
    </source>
</evidence>
<feature type="transmembrane region" description="Helical" evidence="9">
    <location>
        <begin position="74"/>
        <end position="90"/>
    </location>
</feature>
<evidence type="ECO:0000313" key="13">
    <source>
        <dbReference type="EMBL" id="GGQ36084.1"/>
    </source>
</evidence>
<dbReference type="InterPro" id="IPR036890">
    <property type="entry name" value="HATPase_C_sf"/>
</dbReference>
<dbReference type="InterPro" id="IPR055558">
    <property type="entry name" value="DUF7134"/>
</dbReference>
<evidence type="ECO:0000259" key="11">
    <source>
        <dbReference type="Pfam" id="PF07730"/>
    </source>
</evidence>
<gene>
    <name evidence="13" type="ORF">GCM10010140_77530</name>
</gene>
<keyword evidence="7" id="KW-0067">ATP-binding</keyword>
<dbReference type="Pfam" id="PF07730">
    <property type="entry name" value="HisKA_3"/>
    <property type="match status" value="1"/>
</dbReference>
<evidence type="ECO:0000256" key="9">
    <source>
        <dbReference type="SAM" id="Phobius"/>
    </source>
</evidence>
<keyword evidence="8" id="KW-0902">Two-component regulatory system</keyword>
<feature type="domain" description="DUF7134" evidence="12">
    <location>
        <begin position="19"/>
        <end position="158"/>
    </location>
</feature>
<keyword evidence="3" id="KW-0597">Phosphoprotein</keyword>
<accession>A0ABQ2RLK5</accession>
<keyword evidence="9" id="KW-0472">Membrane</keyword>
<dbReference type="InterPro" id="IPR003594">
    <property type="entry name" value="HATPase_dom"/>
</dbReference>
<name>A0ABQ2RLK5_9ACTN</name>
<dbReference type="EMBL" id="BMQJ01000047">
    <property type="protein sequence ID" value="GGQ36084.1"/>
    <property type="molecule type" value="Genomic_DNA"/>
</dbReference>
<feature type="domain" description="Signal transduction histidine kinase subgroup 3 dimerisation and phosphoacceptor" evidence="11">
    <location>
        <begin position="182"/>
        <end position="247"/>
    </location>
</feature>
<reference evidence="14" key="1">
    <citation type="journal article" date="2019" name="Int. J. Syst. Evol. Microbiol.">
        <title>The Global Catalogue of Microorganisms (GCM) 10K type strain sequencing project: providing services to taxonomists for standard genome sequencing and annotation.</title>
        <authorList>
            <consortium name="The Broad Institute Genomics Platform"/>
            <consortium name="The Broad Institute Genome Sequencing Center for Infectious Disease"/>
            <person name="Wu L."/>
            <person name="Ma J."/>
        </authorList>
    </citation>
    <scope>NUCLEOTIDE SEQUENCE [LARGE SCALE GENOMIC DNA]</scope>
    <source>
        <strain evidence="14">JCM 3115</strain>
    </source>
</reference>
<keyword evidence="6" id="KW-0418">Kinase</keyword>
<feature type="transmembrane region" description="Helical" evidence="9">
    <location>
        <begin position="47"/>
        <end position="67"/>
    </location>
</feature>